<comment type="caution">
    <text evidence="1">The sequence shown here is derived from an EMBL/GenBank/DDBJ whole genome shotgun (WGS) entry which is preliminary data.</text>
</comment>
<proteinExistence type="predicted"/>
<evidence type="ECO:0000313" key="2">
    <source>
        <dbReference type="EMBL" id="HGU65197.1"/>
    </source>
</evidence>
<gene>
    <name evidence="2" type="ORF">ENT92_03155</name>
    <name evidence="1" type="ORF">ENU14_00200</name>
</gene>
<reference evidence="1" key="1">
    <citation type="journal article" date="2020" name="mSystems">
        <title>Genome- and Community-Level Interaction Insights into Carbon Utilization and Element Cycling Functions of Hydrothermarchaeota in Hydrothermal Sediment.</title>
        <authorList>
            <person name="Zhou Z."/>
            <person name="Liu Y."/>
            <person name="Xu W."/>
            <person name="Pan J."/>
            <person name="Luo Z.H."/>
            <person name="Li M."/>
        </authorList>
    </citation>
    <scope>NUCLEOTIDE SEQUENCE [LARGE SCALE GENOMIC DNA]</scope>
    <source>
        <strain evidence="2">SpSt-622</strain>
        <strain evidence="1">SpSt-642</strain>
    </source>
</reference>
<evidence type="ECO:0008006" key="3">
    <source>
        <dbReference type="Google" id="ProtNLM"/>
    </source>
</evidence>
<dbReference type="EMBL" id="DTBJ01000004">
    <property type="protein sequence ID" value="HGM58005.1"/>
    <property type="molecule type" value="Genomic_DNA"/>
</dbReference>
<accession>A0A7C4H894</accession>
<protein>
    <recommendedName>
        <fullName evidence="3">HEPN domain-containing protein</fullName>
    </recommendedName>
</protein>
<evidence type="ECO:0000313" key="1">
    <source>
        <dbReference type="EMBL" id="HGM58005.1"/>
    </source>
</evidence>
<sequence>MSNEFNDMQFIRKRLGRIMYCAINGYYRTVFNNDKVVNKAFLDIIKETYKALTVLNKYIEEIGVESNA</sequence>
<name>A0A7C4H894_STAMA</name>
<organism evidence="1">
    <name type="scientific">Staphylothermus marinus</name>
    <dbReference type="NCBI Taxonomy" id="2280"/>
    <lineage>
        <taxon>Archaea</taxon>
        <taxon>Thermoproteota</taxon>
        <taxon>Thermoprotei</taxon>
        <taxon>Desulfurococcales</taxon>
        <taxon>Desulfurococcaceae</taxon>
        <taxon>Staphylothermus</taxon>
    </lineage>
</organism>
<dbReference type="EMBL" id="DTAN01000126">
    <property type="protein sequence ID" value="HGU65197.1"/>
    <property type="molecule type" value="Genomic_DNA"/>
</dbReference>
<dbReference type="AlphaFoldDB" id="A0A7C4H894"/>